<comment type="pathway">
    <text evidence="7">Amino-acid degradation; L-histidine degradation into L-glutamate; N-formimidoyl-L-glutamate from L-histidine: step 3/3.</text>
</comment>
<feature type="binding site" evidence="7">
    <location>
        <position position="150"/>
    </location>
    <ligand>
        <name>N-formimidoyl-L-glutamate</name>
        <dbReference type="ChEBI" id="CHEBI:58928"/>
    </ligand>
</feature>
<evidence type="ECO:0000256" key="1">
    <source>
        <dbReference type="ARBA" id="ARBA00012864"/>
    </source>
</evidence>
<feature type="binding site" evidence="7">
    <location>
        <position position="251"/>
    </location>
    <ligand>
        <name>4-imidazolone-5-propanoate</name>
        <dbReference type="ChEBI" id="CHEBI:77893"/>
    </ligand>
</feature>
<dbReference type="SUPFAM" id="SSF51556">
    <property type="entry name" value="Metallo-dependent hydrolases"/>
    <property type="match status" value="1"/>
</dbReference>
<feature type="binding site" evidence="7">
    <location>
        <position position="183"/>
    </location>
    <ligand>
        <name>4-imidazolone-5-propanoate</name>
        <dbReference type="ChEBI" id="CHEBI:77893"/>
    </ligand>
</feature>
<dbReference type="AlphaFoldDB" id="A0A9D9IXR2"/>
<dbReference type="PANTHER" id="PTHR42752:SF1">
    <property type="entry name" value="IMIDAZOLONEPROPIONASE-RELATED"/>
    <property type="match status" value="1"/>
</dbReference>
<keyword evidence="4 7" id="KW-0369">Histidine metabolism</keyword>
<dbReference type="InterPro" id="IPR005920">
    <property type="entry name" value="HutI"/>
</dbReference>
<reference evidence="9" key="2">
    <citation type="journal article" date="2021" name="PeerJ">
        <title>Extensive microbial diversity within the chicken gut microbiome revealed by metagenomics and culture.</title>
        <authorList>
            <person name="Gilroy R."/>
            <person name="Ravi A."/>
            <person name="Getino M."/>
            <person name="Pursley I."/>
            <person name="Horton D.L."/>
            <person name="Alikhan N.F."/>
            <person name="Baker D."/>
            <person name="Gharbi K."/>
            <person name="Hall N."/>
            <person name="Watson M."/>
            <person name="Adriaenssens E.M."/>
            <person name="Foster-Nyarko E."/>
            <person name="Jarju S."/>
            <person name="Secka A."/>
            <person name="Antonio M."/>
            <person name="Oren A."/>
            <person name="Chaudhuri R.R."/>
            <person name="La Ragione R."/>
            <person name="Hildebrand F."/>
            <person name="Pallen M.J."/>
        </authorList>
    </citation>
    <scope>NUCLEOTIDE SEQUENCE</scope>
    <source>
        <strain evidence="9">B3-1481</strain>
    </source>
</reference>
<evidence type="ECO:0000256" key="3">
    <source>
        <dbReference type="ARBA" id="ARBA00022801"/>
    </source>
</evidence>
<feature type="binding site" evidence="7">
    <location>
        <position position="78"/>
    </location>
    <ligand>
        <name>Fe(3+)</name>
        <dbReference type="ChEBI" id="CHEBI:29034"/>
    </ligand>
</feature>
<evidence type="ECO:0000313" key="10">
    <source>
        <dbReference type="Proteomes" id="UP000823769"/>
    </source>
</evidence>
<evidence type="ECO:0000256" key="6">
    <source>
        <dbReference type="ARBA" id="ARBA00023004"/>
    </source>
</evidence>
<gene>
    <name evidence="7" type="primary">hutI</name>
    <name evidence="9" type="ORF">IAB76_02725</name>
</gene>
<name>A0A9D9IXR2_9BACT</name>
<evidence type="ECO:0000256" key="5">
    <source>
        <dbReference type="ARBA" id="ARBA00022833"/>
    </source>
</evidence>
<feature type="binding site" evidence="7">
    <location>
        <position position="324"/>
    </location>
    <ligand>
        <name>N-formimidoyl-L-glutamate</name>
        <dbReference type="ChEBI" id="CHEBI:58928"/>
    </ligand>
</feature>
<dbReference type="InterPro" id="IPR011059">
    <property type="entry name" value="Metal-dep_hydrolase_composite"/>
</dbReference>
<comment type="function">
    <text evidence="7">Catalyzes the hydrolytic cleavage of the carbon-nitrogen bond in imidazolone-5-propanoate to yield N-formimidoyl-L-glutamate. It is the third step in the universal histidine degradation pathway.</text>
</comment>
<dbReference type="NCBIfam" id="TIGR01224">
    <property type="entry name" value="hutI"/>
    <property type="match status" value="1"/>
</dbReference>
<feature type="binding site" evidence="7">
    <location>
        <position position="80"/>
    </location>
    <ligand>
        <name>Zn(2+)</name>
        <dbReference type="ChEBI" id="CHEBI:29105"/>
    </ligand>
</feature>
<keyword evidence="6 7" id="KW-0408">Iron</keyword>
<dbReference type="InterPro" id="IPR006680">
    <property type="entry name" value="Amidohydro-rel"/>
</dbReference>
<protein>
    <recommendedName>
        <fullName evidence="1 7">Imidazolonepropionase</fullName>
        <ecNumber evidence="1 7">3.5.2.7</ecNumber>
    </recommendedName>
    <alternativeName>
        <fullName evidence="7">Imidazolone-5-propionate hydrolase</fullName>
    </alternativeName>
</protein>
<evidence type="ECO:0000256" key="2">
    <source>
        <dbReference type="ARBA" id="ARBA00022723"/>
    </source>
</evidence>
<proteinExistence type="inferred from homology"/>
<feature type="binding site" evidence="7">
    <location>
        <position position="87"/>
    </location>
    <ligand>
        <name>4-imidazolone-5-propanoate</name>
        <dbReference type="ChEBI" id="CHEBI:77893"/>
    </ligand>
</feature>
<comment type="subcellular location">
    <subcellularLocation>
        <location evidence="7">Cytoplasm</location>
    </subcellularLocation>
</comment>
<dbReference type="InterPro" id="IPR032466">
    <property type="entry name" value="Metal_Hydrolase"/>
</dbReference>
<dbReference type="SUPFAM" id="SSF51338">
    <property type="entry name" value="Composite domain of metallo-dependent hydrolases"/>
    <property type="match status" value="1"/>
</dbReference>
<dbReference type="HAMAP" id="MF_00372">
    <property type="entry name" value="HutI"/>
    <property type="match status" value="1"/>
</dbReference>
<feature type="binding site" evidence="7">
    <location>
        <position position="322"/>
    </location>
    <ligand>
        <name>Fe(3+)</name>
        <dbReference type="ChEBI" id="CHEBI:29034"/>
    </ligand>
</feature>
<feature type="binding site" evidence="7">
    <location>
        <position position="327"/>
    </location>
    <ligand>
        <name>4-imidazolone-5-propanoate</name>
        <dbReference type="ChEBI" id="CHEBI:77893"/>
    </ligand>
</feature>
<feature type="binding site" evidence="7">
    <location>
        <position position="326"/>
    </location>
    <ligand>
        <name>N-formimidoyl-L-glutamate</name>
        <dbReference type="ChEBI" id="CHEBI:58928"/>
    </ligand>
</feature>
<feature type="binding site" evidence="7">
    <location>
        <position position="248"/>
    </location>
    <ligand>
        <name>Fe(3+)</name>
        <dbReference type="ChEBI" id="CHEBI:29034"/>
    </ligand>
</feature>
<evidence type="ECO:0000256" key="7">
    <source>
        <dbReference type="HAMAP-Rule" id="MF_00372"/>
    </source>
</evidence>
<dbReference type="Proteomes" id="UP000823769">
    <property type="component" value="Unassembled WGS sequence"/>
</dbReference>
<feature type="domain" description="Amidohydrolase-related" evidence="8">
    <location>
        <begin position="69"/>
        <end position="389"/>
    </location>
</feature>
<comment type="similarity">
    <text evidence="7">Belongs to the metallo-dependent hydrolases superfamily. HutI family.</text>
</comment>
<dbReference type="GO" id="GO:0005737">
    <property type="term" value="C:cytoplasm"/>
    <property type="evidence" value="ECO:0007669"/>
    <property type="project" value="UniProtKB-SubCell"/>
</dbReference>
<keyword evidence="5 7" id="KW-0862">Zinc</keyword>
<dbReference type="FunFam" id="3.20.20.140:FF:000007">
    <property type="entry name" value="Imidazolonepropionase"/>
    <property type="match status" value="1"/>
</dbReference>
<dbReference type="PANTHER" id="PTHR42752">
    <property type="entry name" value="IMIDAZOLONEPROPIONASE"/>
    <property type="match status" value="1"/>
</dbReference>
<dbReference type="GO" id="GO:0019556">
    <property type="term" value="P:L-histidine catabolic process to glutamate and formamide"/>
    <property type="evidence" value="ECO:0007669"/>
    <property type="project" value="UniProtKB-UniRule"/>
</dbReference>
<accession>A0A9D9IXR2</accession>
<evidence type="ECO:0000259" key="8">
    <source>
        <dbReference type="Pfam" id="PF01979"/>
    </source>
</evidence>
<dbReference type="GO" id="GO:0005506">
    <property type="term" value="F:iron ion binding"/>
    <property type="evidence" value="ECO:0007669"/>
    <property type="project" value="UniProtKB-UniRule"/>
</dbReference>
<keyword evidence="3 7" id="KW-0378">Hydrolase</keyword>
<comment type="catalytic activity">
    <reaction evidence="7">
        <text>4-imidazolone-5-propanoate + H2O = N-formimidoyl-L-glutamate</text>
        <dbReference type="Rhea" id="RHEA:23660"/>
        <dbReference type="ChEBI" id="CHEBI:15377"/>
        <dbReference type="ChEBI" id="CHEBI:58928"/>
        <dbReference type="ChEBI" id="CHEBI:77893"/>
        <dbReference type="EC" id="3.5.2.7"/>
    </reaction>
</comment>
<organism evidence="9 10">
    <name type="scientific">Candidatus Cryptobacteroides avistercoris</name>
    <dbReference type="NCBI Taxonomy" id="2840758"/>
    <lineage>
        <taxon>Bacteria</taxon>
        <taxon>Pseudomonadati</taxon>
        <taxon>Bacteroidota</taxon>
        <taxon>Bacteroidia</taxon>
        <taxon>Bacteroidales</taxon>
        <taxon>Candidatus Cryptobacteroides</taxon>
    </lineage>
</organism>
<feature type="binding site" evidence="7">
    <location>
        <position position="248"/>
    </location>
    <ligand>
        <name>Zn(2+)</name>
        <dbReference type="ChEBI" id="CHEBI:29105"/>
    </ligand>
</feature>
<dbReference type="Gene3D" id="2.30.40.10">
    <property type="entry name" value="Urease, subunit C, domain 1"/>
    <property type="match status" value="1"/>
</dbReference>
<evidence type="ECO:0000313" key="9">
    <source>
        <dbReference type="EMBL" id="MBO8480010.1"/>
    </source>
</evidence>
<dbReference type="GO" id="GO:0008270">
    <property type="term" value="F:zinc ion binding"/>
    <property type="evidence" value="ECO:0007669"/>
    <property type="project" value="UniProtKB-UniRule"/>
</dbReference>
<keyword evidence="2 7" id="KW-0479">Metal-binding</keyword>
<feature type="binding site" evidence="7">
    <location>
        <position position="322"/>
    </location>
    <ligand>
        <name>Zn(2+)</name>
        <dbReference type="ChEBI" id="CHEBI:29105"/>
    </ligand>
</feature>
<dbReference type="GO" id="GO:0050480">
    <property type="term" value="F:imidazolonepropionase activity"/>
    <property type="evidence" value="ECO:0007669"/>
    <property type="project" value="UniProtKB-UniRule"/>
</dbReference>
<reference evidence="9" key="1">
    <citation type="submission" date="2020-10" db="EMBL/GenBank/DDBJ databases">
        <authorList>
            <person name="Gilroy R."/>
        </authorList>
    </citation>
    <scope>NUCLEOTIDE SEQUENCE</scope>
    <source>
        <strain evidence="9">B3-1481</strain>
    </source>
</reference>
<dbReference type="Gene3D" id="3.20.20.140">
    <property type="entry name" value="Metal-dependent hydrolases"/>
    <property type="match status" value="1"/>
</dbReference>
<feature type="binding site" evidence="7">
    <location>
        <position position="78"/>
    </location>
    <ligand>
        <name>Zn(2+)</name>
        <dbReference type="ChEBI" id="CHEBI:29105"/>
    </ligand>
</feature>
<sequence>MRTLVHNIACIFGIERQGRTRLCGEEMGRMETLEDAWLLVEDGRIAAFGSASEGMPEDVGRRIDAGGGMLFPSFCDSHTHLVYAGSREQEFLDKINGLSYEEIARRGGGILNSADRLHAASEDELYATAMERVREIAAMGTGCVEIKSGYGLSTEDELKMLRVIRRIRENVPLEVRATFLGAHAVARAYRGRQGEYVDLVCREMLPAVAREGLADFIDVFCDEGFFTVAETERIIGEGRKYGLRAKIHANELAVSGGVQAGVRCGALSVDHLESSGAEEIEALRGSDTMPTLLPGAAFFLGIGNPPAREMIRAGLGLALASDYNPGSSPSGNMRMVCSLASIRLRMTPREALCAATLNGAYAMGLSRDFGSITAGKAANFFLTRPMPSVEFFTYAYQTPLIEKVFLRGEEYVTSRQNT</sequence>
<feature type="binding site" evidence="7">
    <location>
        <position position="80"/>
    </location>
    <ligand>
        <name>Fe(3+)</name>
        <dbReference type="ChEBI" id="CHEBI:29034"/>
    </ligand>
</feature>
<keyword evidence="7" id="KW-0963">Cytoplasm</keyword>
<dbReference type="EMBL" id="JADILW010000041">
    <property type="protein sequence ID" value="MBO8480010.1"/>
    <property type="molecule type" value="Genomic_DNA"/>
</dbReference>
<comment type="cofactor">
    <cofactor evidence="7">
        <name>Zn(2+)</name>
        <dbReference type="ChEBI" id="CHEBI:29105"/>
    </cofactor>
    <cofactor evidence="7">
        <name>Fe(3+)</name>
        <dbReference type="ChEBI" id="CHEBI:29034"/>
    </cofactor>
    <text evidence="7">Binds 1 zinc or iron ion per subunit.</text>
</comment>
<dbReference type="Pfam" id="PF01979">
    <property type="entry name" value="Amidohydro_1"/>
    <property type="match status" value="1"/>
</dbReference>
<dbReference type="EC" id="3.5.2.7" evidence="1 7"/>
<comment type="caution">
    <text evidence="9">The sequence shown here is derived from an EMBL/GenBank/DDBJ whole genome shotgun (WGS) entry which is preliminary data.</text>
</comment>
<feature type="binding site" evidence="7">
    <location>
        <position position="150"/>
    </location>
    <ligand>
        <name>4-imidazolone-5-propanoate</name>
        <dbReference type="ChEBI" id="CHEBI:77893"/>
    </ligand>
</feature>
<evidence type="ECO:0000256" key="4">
    <source>
        <dbReference type="ARBA" id="ARBA00022808"/>
    </source>
</evidence>